<evidence type="ECO:0000313" key="2">
    <source>
        <dbReference type="Proteomes" id="UP000053370"/>
    </source>
</evidence>
<protein>
    <submittedName>
        <fullName evidence="1">Uncharacterized protein</fullName>
    </submittedName>
</protein>
<dbReference type="AlphaFoldDB" id="A0A0S7BSF4"/>
<reference evidence="1" key="1">
    <citation type="journal article" date="2015" name="Genome Announc.">
        <title>Draft Genome Sequence of Anaerolineae Strain TC1, a Novel Isolate from a Methanogenic Wastewater Treatment System.</title>
        <authorList>
            <person name="Matsuura N."/>
            <person name="Tourlousse D.M."/>
            <person name="Sun L."/>
            <person name="Toyonaga M."/>
            <person name="Kuroda K."/>
            <person name="Ohashi A."/>
            <person name="Cruz R."/>
            <person name="Yamaguchi T."/>
            <person name="Sekiguchi Y."/>
        </authorList>
    </citation>
    <scope>NUCLEOTIDE SEQUENCE [LARGE SCALE GENOMIC DNA]</scope>
    <source>
        <strain evidence="1">TC1</strain>
    </source>
</reference>
<accession>A0A0S7BSF4</accession>
<dbReference type="STRING" id="1678840.ATC1_1349"/>
<gene>
    <name evidence="1" type="ORF">ATC1_1349</name>
</gene>
<keyword evidence="2" id="KW-1185">Reference proteome</keyword>
<name>A0A0S7BSF4_9CHLR</name>
<evidence type="ECO:0000313" key="1">
    <source>
        <dbReference type="EMBL" id="GAP40084.1"/>
    </source>
</evidence>
<proteinExistence type="predicted"/>
<organism evidence="1">
    <name type="scientific">Flexilinea flocculi</name>
    <dbReference type="NCBI Taxonomy" id="1678840"/>
    <lineage>
        <taxon>Bacteria</taxon>
        <taxon>Bacillati</taxon>
        <taxon>Chloroflexota</taxon>
        <taxon>Anaerolineae</taxon>
        <taxon>Anaerolineales</taxon>
        <taxon>Anaerolineaceae</taxon>
        <taxon>Flexilinea</taxon>
    </lineage>
</organism>
<dbReference type="EMBL" id="DF968181">
    <property type="protein sequence ID" value="GAP40084.1"/>
    <property type="molecule type" value="Genomic_DNA"/>
</dbReference>
<sequence>MNEMITTNKNKALAAIHKIGRAAYQAAAAPSIAQEAPNIQQKRNNTITVFLDETQRTP</sequence>
<dbReference type="Proteomes" id="UP000053370">
    <property type="component" value="Unassembled WGS sequence"/>
</dbReference>